<organism evidence="6 7">
    <name type="scientific">Goodfellowiella coeruleoviolacea</name>
    <dbReference type="NCBI Taxonomy" id="334858"/>
    <lineage>
        <taxon>Bacteria</taxon>
        <taxon>Bacillati</taxon>
        <taxon>Actinomycetota</taxon>
        <taxon>Actinomycetes</taxon>
        <taxon>Pseudonocardiales</taxon>
        <taxon>Pseudonocardiaceae</taxon>
        <taxon>Goodfellowiella</taxon>
    </lineage>
</organism>
<evidence type="ECO:0000256" key="1">
    <source>
        <dbReference type="ARBA" id="ARBA00022722"/>
    </source>
</evidence>
<keyword evidence="7" id="KW-1185">Reference proteome</keyword>
<keyword evidence="3" id="KW-0378">Hydrolase</keyword>
<accession>A0AAE3GJU2</accession>
<dbReference type="InterPro" id="IPR044153">
    <property type="entry name" value="PIN_Pae0151-like"/>
</dbReference>
<dbReference type="SUPFAM" id="SSF88723">
    <property type="entry name" value="PIN domain-like"/>
    <property type="match status" value="1"/>
</dbReference>
<proteinExistence type="predicted"/>
<protein>
    <submittedName>
        <fullName evidence="6">Nucleic acid-binding protein, contains PIN domain</fullName>
    </submittedName>
</protein>
<dbReference type="Gene3D" id="3.40.50.1010">
    <property type="entry name" value="5'-nuclease"/>
    <property type="match status" value="1"/>
</dbReference>
<dbReference type="GO" id="GO:0016787">
    <property type="term" value="F:hydrolase activity"/>
    <property type="evidence" value="ECO:0007669"/>
    <property type="project" value="UniProtKB-KW"/>
</dbReference>
<dbReference type="AlphaFoldDB" id="A0AAE3GJU2"/>
<evidence type="ECO:0000256" key="4">
    <source>
        <dbReference type="ARBA" id="ARBA00022842"/>
    </source>
</evidence>
<dbReference type="PANTHER" id="PTHR35901">
    <property type="entry name" value="RIBONUCLEASE VAPC3"/>
    <property type="match status" value="1"/>
</dbReference>
<evidence type="ECO:0000313" key="6">
    <source>
        <dbReference type="EMBL" id="MCP2169525.1"/>
    </source>
</evidence>
<dbReference type="Pfam" id="PF01850">
    <property type="entry name" value="PIN"/>
    <property type="match status" value="1"/>
</dbReference>
<dbReference type="InterPro" id="IPR002716">
    <property type="entry name" value="PIN_dom"/>
</dbReference>
<dbReference type="InterPro" id="IPR029060">
    <property type="entry name" value="PIN-like_dom_sf"/>
</dbReference>
<sequence>MSDAEVVVDASALASVLIKPDTDDLRQRLASTVCHAPHLVDAEVGQVLRRKERMGQISAEVAATGLTALRQIVDERYPHGGRLADLAWQLRRTVSCHDGLDVAVATVVDVPLMTGDVKLSKAPSLPCQIYLIR</sequence>
<evidence type="ECO:0000259" key="5">
    <source>
        <dbReference type="Pfam" id="PF01850"/>
    </source>
</evidence>
<dbReference type="GO" id="GO:0046872">
    <property type="term" value="F:metal ion binding"/>
    <property type="evidence" value="ECO:0007669"/>
    <property type="project" value="UniProtKB-KW"/>
</dbReference>
<keyword evidence="1" id="KW-0540">Nuclease</keyword>
<name>A0AAE3GJU2_9PSEU</name>
<dbReference type="PANTHER" id="PTHR35901:SF1">
    <property type="entry name" value="EXONUCLEASE VAPC9"/>
    <property type="match status" value="1"/>
</dbReference>
<gene>
    <name evidence="6" type="ORF">LX83_006411</name>
</gene>
<dbReference type="EMBL" id="JAMTCK010000019">
    <property type="protein sequence ID" value="MCP2169525.1"/>
    <property type="molecule type" value="Genomic_DNA"/>
</dbReference>
<evidence type="ECO:0000256" key="2">
    <source>
        <dbReference type="ARBA" id="ARBA00022723"/>
    </source>
</evidence>
<reference evidence="6" key="1">
    <citation type="submission" date="2022-06" db="EMBL/GenBank/DDBJ databases">
        <title>Genomic Encyclopedia of Archaeal and Bacterial Type Strains, Phase II (KMG-II): from individual species to whole genera.</title>
        <authorList>
            <person name="Goeker M."/>
        </authorList>
    </citation>
    <scope>NUCLEOTIDE SEQUENCE</scope>
    <source>
        <strain evidence="6">DSM 43935</strain>
    </source>
</reference>
<comment type="caution">
    <text evidence="6">The sequence shown here is derived from an EMBL/GenBank/DDBJ whole genome shotgun (WGS) entry which is preliminary data.</text>
</comment>
<dbReference type="Proteomes" id="UP001206128">
    <property type="component" value="Unassembled WGS sequence"/>
</dbReference>
<evidence type="ECO:0000256" key="3">
    <source>
        <dbReference type="ARBA" id="ARBA00022801"/>
    </source>
</evidence>
<dbReference type="GO" id="GO:0004518">
    <property type="term" value="F:nuclease activity"/>
    <property type="evidence" value="ECO:0007669"/>
    <property type="project" value="UniProtKB-KW"/>
</dbReference>
<dbReference type="RefSeq" id="WP_253778398.1">
    <property type="nucleotide sequence ID" value="NZ_JAMTCK010000019.1"/>
</dbReference>
<keyword evidence="4" id="KW-0460">Magnesium</keyword>
<dbReference type="CDD" id="cd09873">
    <property type="entry name" value="PIN_Pae0151-like"/>
    <property type="match status" value="1"/>
</dbReference>
<evidence type="ECO:0000313" key="7">
    <source>
        <dbReference type="Proteomes" id="UP001206128"/>
    </source>
</evidence>
<keyword evidence="2" id="KW-0479">Metal-binding</keyword>
<feature type="domain" description="PIN" evidence="5">
    <location>
        <begin position="6"/>
        <end position="122"/>
    </location>
</feature>
<dbReference type="InterPro" id="IPR051619">
    <property type="entry name" value="TypeII_TA_RNase_PINc/VapC"/>
</dbReference>